<dbReference type="EMBL" id="LC567356">
    <property type="protein sequence ID" value="BCI57664.1"/>
    <property type="molecule type" value="Genomic_DNA"/>
</dbReference>
<dbReference type="GO" id="GO:0034335">
    <property type="term" value="F:DNA negative supercoiling activity"/>
    <property type="evidence" value="ECO:0007669"/>
    <property type="project" value="UniProtKB-ARBA"/>
</dbReference>
<dbReference type="NCBIfam" id="TIGR01062">
    <property type="entry name" value="parC_Gneg"/>
    <property type="match status" value="1"/>
</dbReference>
<evidence type="ECO:0000256" key="5">
    <source>
        <dbReference type="ARBA" id="ARBA00023029"/>
    </source>
</evidence>
<evidence type="ECO:0000259" key="12">
    <source>
        <dbReference type="PROSITE" id="PS52040"/>
    </source>
</evidence>
<dbReference type="Pfam" id="PF03989">
    <property type="entry name" value="DNA_gyraseA_C"/>
    <property type="match status" value="6"/>
</dbReference>
<dbReference type="InterPro" id="IPR013757">
    <property type="entry name" value="Topo_IIA_A_a_sf"/>
</dbReference>
<gene>
    <name evidence="9 13" type="primary">gyrA</name>
</gene>
<dbReference type="AlphaFoldDB" id="A0A6S6P8T6"/>
<dbReference type="InterPro" id="IPR013758">
    <property type="entry name" value="Topo_IIA_A/C_ab"/>
</dbReference>
<dbReference type="InterPro" id="IPR035516">
    <property type="entry name" value="Gyrase/topoIV_suA_C"/>
</dbReference>
<evidence type="ECO:0000256" key="3">
    <source>
        <dbReference type="ARBA" id="ARBA00022741"/>
    </source>
</evidence>
<evidence type="ECO:0000256" key="11">
    <source>
        <dbReference type="SAM" id="MobiDB-lite"/>
    </source>
</evidence>
<dbReference type="Gene3D" id="3.90.199.10">
    <property type="entry name" value="Topoisomerase II, domain 5"/>
    <property type="match status" value="1"/>
</dbReference>
<dbReference type="GO" id="GO:0009330">
    <property type="term" value="C:DNA topoisomerase type II (double strand cut, ATP-hydrolyzing) complex"/>
    <property type="evidence" value="ECO:0007669"/>
    <property type="project" value="TreeGrafter"/>
</dbReference>
<feature type="short sequence motif" description="GyrA-box" evidence="9">
    <location>
        <begin position="528"/>
        <end position="534"/>
    </location>
</feature>
<dbReference type="NCBIfam" id="TIGR01063">
    <property type="entry name" value="gyrA"/>
    <property type="match status" value="1"/>
</dbReference>
<accession>A0A6S6P8T6</accession>
<evidence type="ECO:0000256" key="2">
    <source>
        <dbReference type="ARBA" id="ARBA00008263"/>
    </source>
</evidence>
<dbReference type="FunFam" id="1.10.268.10:FF:000001">
    <property type="entry name" value="DNA gyrase subunit A"/>
    <property type="match status" value="1"/>
</dbReference>
<dbReference type="Gene3D" id="3.30.1360.40">
    <property type="match status" value="1"/>
</dbReference>
<dbReference type="GO" id="GO:0006265">
    <property type="term" value="P:DNA topological change"/>
    <property type="evidence" value="ECO:0007669"/>
    <property type="project" value="UniProtKB-UniRule"/>
</dbReference>
<comment type="similarity">
    <text evidence="2 9">Belongs to the type II topoisomerase GyrA/ParC subunit family.</text>
</comment>
<comment type="miscellaneous">
    <text evidence="9">Few gyrases are as efficient as E.coli at forming negative supercoils. Not all organisms have 2 type II topoisomerases; in organisms with a single type II topoisomerase this enzyme also has to decatenate newly replicated chromosomes.</text>
</comment>
<evidence type="ECO:0000256" key="1">
    <source>
        <dbReference type="ARBA" id="ARBA00000185"/>
    </source>
</evidence>
<dbReference type="SUPFAM" id="SSF101904">
    <property type="entry name" value="GyrA/ParC C-terminal domain-like"/>
    <property type="match status" value="1"/>
</dbReference>
<dbReference type="SUPFAM" id="SSF56719">
    <property type="entry name" value="Type II DNA topoisomerase"/>
    <property type="match status" value="1"/>
</dbReference>
<evidence type="ECO:0000313" key="13">
    <source>
        <dbReference type="EMBL" id="BCI57664.1"/>
    </source>
</evidence>
<feature type="active site" description="O-(5'-phospho-DNA)-tyrosine intermediate" evidence="9 10">
    <location>
        <position position="126"/>
    </location>
</feature>
<keyword evidence="6 9" id="KW-0238">DNA-binding</keyword>
<dbReference type="GO" id="GO:0005524">
    <property type="term" value="F:ATP binding"/>
    <property type="evidence" value="ECO:0007669"/>
    <property type="project" value="UniProtKB-UniRule"/>
</dbReference>
<keyword evidence="9" id="KW-0963">Cytoplasm</keyword>
<dbReference type="PANTHER" id="PTHR43493:SF5">
    <property type="entry name" value="DNA GYRASE SUBUNIT A, CHLOROPLASTIC_MITOCHONDRIAL"/>
    <property type="match status" value="1"/>
</dbReference>
<protein>
    <recommendedName>
        <fullName evidence="9">DNA gyrase subunit A</fullName>
        <ecNumber evidence="9">5.6.2.2</ecNumber>
    </recommendedName>
</protein>
<comment type="subunit">
    <text evidence="8">Heterotetramer composed of ParC and ParE.</text>
</comment>
<dbReference type="GO" id="GO:0003677">
    <property type="term" value="F:DNA binding"/>
    <property type="evidence" value="ECO:0007669"/>
    <property type="project" value="UniProtKB-UniRule"/>
</dbReference>
<feature type="region of interest" description="Disordered" evidence="11">
    <location>
        <begin position="807"/>
        <end position="827"/>
    </location>
</feature>
<keyword evidence="7 9" id="KW-0413">Isomerase</keyword>
<dbReference type="GO" id="GO:0005737">
    <property type="term" value="C:cytoplasm"/>
    <property type="evidence" value="ECO:0007669"/>
    <property type="project" value="UniProtKB-SubCell"/>
</dbReference>
<dbReference type="InterPro" id="IPR013760">
    <property type="entry name" value="Topo_IIA-like_dom_sf"/>
</dbReference>
<dbReference type="InterPro" id="IPR050220">
    <property type="entry name" value="Type_II_DNA_Topoisomerases"/>
</dbReference>
<evidence type="ECO:0000256" key="9">
    <source>
        <dbReference type="HAMAP-Rule" id="MF_01897"/>
    </source>
</evidence>
<comment type="catalytic activity">
    <reaction evidence="1 9 10">
        <text>ATP-dependent breakage, passage and rejoining of double-stranded DNA.</text>
        <dbReference type="EC" id="5.6.2.2"/>
    </reaction>
</comment>
<dbReference type="FunFam" id="2.120.10.90:FF:000005">
    <property type="entry name" value="DNA topoisomerase 4 subunit A"/>
    <property type="match status" value="1"/>
</dbReference>
<dbReference type="CDD" id="cd00187">
    <property type="entry name" value="TOP4c"/>
    <property type="match status" value="1"/>
</dbReference>
<dbReference type="PROSITE" id="PS52040">
    <property type="entry name" value="TOPO_IIA"/>
    <property type="match status" value="1"/>
</dbReference>
<feature type="domain" description="Topo IIA-type catalytic" evidence="12">
    <location>
        <begin position="38"/>
        <end position="501"/>
    </location>
</feature>
<comment type="subcellular location">
    <subcellularLocation>
        <location evidence="9">Cytoplasm</location>
    </subcellularLocation>
</comment>
<reference evidence="13" key="1">
    <citation type="journal article" date="2020" name="Microorganisms">
        <title>High Antibiotic resistance of Helicobacter pylori and its Associated Novel Gene Mutations among the Mongolian Population.</title>
        <authorList>
            <person name="Dashdorj A."/>
            <person name="Boldbaatar G."/>
            <person name="Khasag O."/>
            <person name="Duger D."/>
            <person name="Akada J."/>
            <person name="Matsumoto T."/>
            <person name="Yamaoka Y."/>
        </authorList>
    </citation>
    <scope>NUCLEOTIDE SEQUENCE</scope>
    <source>
        <strain evidence="13">Ub_98</strain>
    </source>
</reference>
<dbReference type="FunFam" id="3.30.1360.40:FF:000002">
    <property type="entry name" value="DNA gyrase subunit A"/>
    <property type="match status" value="1"/>
</dbReference>
<comment type="subunit">
    <text evidence="9">Heterotetramer, composed of two GyrA and two GyrB chains. In the heterotetramer, GyrA contains the active site tyrosine that forms a transient covalent intermediate with DNA, while GyrB binds cofactors and catalyzes ATP hydrolysis.</text>
</comment>
<dbReference type="GO" id="GO:0005694">
    <property type="term" value="C:chromosome"/>
    <property type="evidence" value="ECO:0007669"/>
    <property type="project" value="InterPro"/>
</dbReference>
<keyword evidence="5 9" id="KW-0799">Topoisomerase</keyword>
<organism evidence="13">
    <name type="scientific">Helicobacter pylori</name>
    <name type="common">Campylobacter pylori</name>
    <dbReference type="NCBI Taxonomy" id="210"/>
    <lineage>
        <taxon>Bacteria</taxon>
        <taxon>Pseudomonadati</taxon>
        <taxon>Campylobacterota</taxon>
        <taxon>Epsilonproteobacteria</taxon>
        <taxon>Campylobacterales</taxon>
        <taxon>Helicobacteraceae</taxon>
        <taxon>Helicobacter</taxon>
    </lineage>
</organism>
<dbReference type="InterPro" id="IPR006691">
    <property type="entry name" value="GyrA/parC_rep"/>
</dbReference>
<dbReference type="Gene3D" id="2.120.10.90">
    <property type="entry name" value="DNA gyrase/topoisomerase IV, subunit A, C-terminal"/>
    <property type="match status" value="1"/>
</dbReference>
<dbReference type="PANTHER" id="PTHR43493">
    <property type="entry name" value="DNA GYRASE/TOPOISOMERASE SUBUNIT A"/>
    <property type="match status" value="1"/>
</dbReference>
<keyword evidence="3 9" id="KW-0547">Nucleotide-binding</keyword>
<sequence length="827" mass="92812">MQDNLINETKNIVEVGIDSSIEESYLAYSMSVIIGRALPDARDGLKPVHRRILYAMHELGLTSKVAYKKSARIVGDVIGKYHPHGDNAVYDALVRMAQDFSMRLELVDGQGNFGSIDGDNAAAMRYTEARMTKASEEILRDIDKDTIDFVPNYDDTLKEPDILPSRLPNLLVNGANGIAVGMATSIPPHRIDEIIDALVHVLENPNAGLDEILEFVKGPDFPTGGIIYGKAGIIEAYKTGRGRVKVRAKVHVEKTKNKEIIVLDEMPFQTNKAKLVEQISDLAREKQIEGISEVRDESDREGIRVVIELKRDAMSEIVLNHLYKLTTMETTFSIILLAIYNKEPKIFTLLELLRLFLNHRKTIIIRRTIFELEKAKARAHILEGYLIALDNIDEIVRLIKTSQSPEAAKNALMERFTLSEIQSKAILEMRLQRLTGLERDKIKEEYQNLLELISDLNGILKSEDRLNEVVKTELLEVKEQFSSQRRTEIQEAYENIDIEDLIANEPMVVSMSYKGYVKRVDLKAYERQNRGGKGKLSGNTYEDDFIENFFVANTHDILLFITNKGQLYHLKVYKIPEASRIAMGKAVVNLISLDPDEKIMATLSTKDFSDKRSLAFFTKNGVVKCTNLSEFGSNRSCGIRAIILDEGDELVSAKIVDKDAKHLLIASYLGIFIKFPLEDVREMGRNARGVRGIKLNENDFVVGAVVINDDGNKLLSVSENGLGKQTLAEAYREQSRGGKGMIGMKLTQKTGNLVSVISVDDENLDLMILTASAKMIRVSIKDIKETGRNTSGVKLIDTADKVVYANSCPKEEEPENLENPPTQNLFE</sequence>
<keyword evidence="4 9" id="KW-0067">ATP-binding</keyword>
<dbReference type="FunFam" id="3.90.199.10:FF:000001">
    <property type="entry name" value="DNA gyrase subunit A"/>
    <property type="match status" value="1"/>
</dbReference>
<evidence type="ECO:0000256" key="10">
    <source>
        <dbReference type="PROSITE-ProRule" id="PRU01384"/>
    </source>
</evidence>
<dbReference type="InterPro" id="IPR005743">
    <property type="entry name" value="GyrA"/>
</dbReference>
<comment type="function">
    <text evidence="9">A type II topoisomerase that negatively supercoils closed circular double-stranded (ds) DNA in an ATP-dependent manner to modulate DNA topology and maintain chromosomes in an underwound state. Negative supercoiling favors strand separation, and DNA replication, transcription, recombination and repair, all of which involve strand separation. Also able to catalyze the interconversion of other topological isomers of dsDNA rings, including catenanes and knotted rings. Type II topoisomerases break and join 2 DNA strands simultaneously in an ATP-dependent manner.</text>
</comment>
<dbReference type="NCBIfam" id="NF004043">
    <property type="entry name" value="PRK05560.1"/>
    <property type="match status" value="1"/>
</dbReference>
<evidence type="ECO:0000256" key="8">
    <source>
        <dbReference type="ARBA" id="ARBA00063644"/>
    </source>
</evidence>
<dbReference type="Gene3D" id="1.10.268.10">
    <property type="entry name" value="Topoisomerase, domain 3"/>
    <property type="match status" value="1"/>
</dbReference>
<dbReference type="EC" id="5.6.2.2" evidence="9"/>
<dbReference type="GO" id="GO:0006261">
    <property type="term" value="P:DNA-templated DNA replication"/>
    <property type="evidence" value="ECO:0007669"/>
    <property type="project" value="UniProtKB-UniRule"/>
</dbReference>
<evidence type="ECO:0000256" key="4">
    <source>
        <dbReference type="ARBA" id="ARBA00022840"/>
    </source>
</evidence>
<dbReference type="HAMAP" id="MF_01897">
    <property type="entry name" value="GyrA"/>
    <property type="match status" value="1"/>
</dbReference>
<dbReference type="InterPro" id="IPR002205">
    <property type="entry name" value="Topo_IIA_dom_A"/>
</dbReference>
<evidence type="ECO:0000256" key="7">
    <source>
        <dbReference type="ARBA" id="ARBA00023235"/>
    </source>
</evidence>
<name>A0A6S6P8T6_HELPX</name>
<evidence type="ECO:0000256" key="6">
    <source>
        <dbReference type="ARBA" id="ARBA00023125"/>
    </source>
</evidence>
<dbReference type="SMART" id="SM00434">
    <property type="entry name" value="TOP4c"/>
    <property type="match status" value="1"/>
</dbReference>
<proteinExistence type="inferred from homology"/>
<dbReference type="NCBIfam" id="NF004044">
    <property type="entry name" value="PRK05561.1"/>
    <property type="match status" value="1"/>
</dbReference>
<dbReference type="Pfam" id="PF00521">
    <property type="entry name" value="DNA_topoisoIV"/>
    <property type="match status" value="1"/>
</dbReference>